<feature type="region of interest" description="Disordered" evidence="1">
    <location>
        <begin position="34"/>
        <end position="53"/>
    </location>
</feature>
<protein>
    <submittedName>
        <fullName evidence="2">Uncharacterized protein</fullName>
    </submittedName>
</protein>
<name>A0AAD9X4L9_9ROSI</name>
<evidence type="ECO:0000256" key="1">
    <source>
        <dbReference type="SAM" id="MobiDB-lite"/>
    </source>
</evidence>
<comment type="caution">
    <text evidence="2">The sequence shown here is derived from an EMBL/GenBank/DDBJ whole genome shotgun (WGS) entry which is preliminary data.</text>
</comment>
<sequence>MSRMEKNKGNKFVNEPEVISIDKDNAVNLTKYGTLAADKSRKQPSQDEPLSDSVTTRFPTKISVYSDLGTMIKRVDQLLFSKDKARFSQIKAGQIVDWGLTGVLRTLQSQLFLRKDVKSLSNKVSTLTSSNIKRKKEGDKAKSDLERFAKNSPEKLARAEEDNARLRATLIASEKKLSDIDEIFTDALEKLDKAINEAVIQTRGVLMYQYLQGETDSWKPEEHIEVWEPLKKLPAEEQKNEADFADQWGKDVDGGG</sequence>
<feature type="region of interest" description="Disordered" evidence="1">
    <location>
        <begin position="236"/>
        <end position="256"/>
    </location>
</feature>
<gene>
    <name evidence="2" type="ORF">Ddye_012550</name>
</gene>
<dbReference type="EMBL" id="JANJYI010000004">
    <property type="protein sequence ID" value="KAK2652694.1"/>
    <property type="molecule type" value="Genomic_DNA"/>
</dbReference>
<dbReference type="Proteomes" id="UP001280121">
    <property type="component" value="Unassembled WGS sequence"/>
</dbReference>
<dbReference type="AlphaFoldDB" id="A0AAD9X4L9"/>
<accession>A0AAD9X4L9</accession>
<reference evidence="2" key="1">
    <citation type="journal article" date="2023" name="Plant J.">
        <title>Genome sequences and population genomics provide insights into the demographic history, inbreeding, and mutation load of two 'living fossil' tree species of Dipteronia.</title>
        <authorList>
            <person name="Feng Y."/>
            <person name="Comes H.P."/>
            <person name="Chen J."/>
            <person name="Zhu S."/>
            <person name="Lu R."/>
            <person name="Zhang X."/>
            <person name="Li P."/>
            <person name="Qiu J."/>
            <person name="Olsen K.M."/>
            <person name="Qiu Y."/>
        </authorList>
    </citation>
    <scope>NUCLEOTIDE SEQUENCE</scope>
    <source>
        <strain evidence="2">KIB01</strain>
    </source>
</reference>
<evidence type="ECO:0000313" key="3">
    <source>
        <dbReference type="Proteomes" id="UP001280121"/>
    </source>
</evidence>
<organism evidence="2 3">
    <name type="scientific">Dipteronia dyeriana</name>
    <dbReference type="NCBI Taxonomy" id="168575"/>
    <lineage>
        <taxon>Eukaryota</taxon>
        <taxon>Viridiplantae</taxon>
        <taxon>Streptophyta</taxon>
        <taxon>Embryophyta</taxon>
        <taxon>Tracheophyta</taxon>
        <taxon>Spermatophyta</taxon>
        <taxon>Magnoliopsida</taxon>
        <taxon>eudicotyledons</taxon>
        <taxon>Gunneridae</taxon>
        <taxon>Pentapetalae</taxon>
        <taxon>rosids</taxon>
        <taxon>malvids</taxon>
        <taxon>Sapindales</taxon>
        <taxon>Sapindaceae</taxon>
        <taxon>Hippocastanoideae</taxon>
        <taxon>Acereae</taxon>
        <taxon>Dipteronia</taxon>
    </lineage>
</organism>
<keyword evidence="3" id="KW-1185">Reference proteome</keyword>
<evidence type="ECO:0000313" key="2">
    <source>
        <dbReference type="EMBL" id="KAK2652694.1"/>
    </source>
</evidence>
<proteinExistence type="predicted"/>